<proteinExistence type="inferred from homology"/>
<reference evidence="9" key="1">
    <citation type="journal article" date="2023" name="Proc. Natl. Acad. Sci. U.S.A.">
        <title>Genomic and structural basis for evolution of tropane alkaloid biosynthesis.</title>
        <authorList>
            <person name="Wanga Y.-J."/>
            <person name="Taina T."/>
            <person name="Yua J.-Y."/>
            <person name="Lia J."/>
            <person name="Xua B."/>
            <person name="Chenc J."/>
            <person name="D'Auriad J.C."/>
            <person name="Huanga J.-P."/>
            <person name="Huanga S.-X."/>
        </authorList>
    </citation>
    <scope>NUCLEOTIDE SEQUENCE [LARGE SCALE GENOMIC DNA]</scope>
    <source>
        <strain evidence="9">cv. KIB-2019</strain>
    </source>
</reference>
<evidence type="ECO:0000313" key="9">
    <source>
        <dbReference type="Proteomes" id="UP001152561"/>
    </source>
</evidence>
<evidence type="ECO:0000256" key="6">
    <source>
        <dbReference type="ARBA" id="ARBA00023242"/>
    </source>
</evidence>
<dbReference type="Gene3D" id="1.10.10.60">
    <property type="entry name" value="Homeodomain-like"/>
    <property type="match status" value="1"/>
</dbReference>
<evidence type="ECO:0000256" key="4">
    <source>
        <dbReference type="ARBA" id="ARBA00023054"/>
    </source>
</evidence>
<dbReference type="GO" id="GO:0005634">
    <property type="term" value="C:nucleus"/>
    <property type="evidence" value="ECO:0007669"/>
    <property type="project" value="UniProtKB-SubCell"/>
</dbReference>
<dbReference type="Proteomes" id="UP001152561">
    <property type="component" value="Unassembled WGS sequence"/>
</dbReference>
<dbReference type="InterPro" id="IPR009057">
    <property type="entry name" value="Homeodomain-like_sf"/>
</dbReference>
<dbReference type="Pfam" id="PF14379">
    <property type="entry name" value="Myb_CC_LHEQLE"/>
    <property type="match status" value="1"/>
</dbReference>
<gene>
    <name evidence="8" type="ORF">K7X08_007365</name>
</gene>
<dbReference type="PANTHER" id="PTHR31499:SF84">
    <property type="entry name" value="HTH MYB-TYPE DOMAIN-CONTAINING PROTEIN"/>
    <property type="match status" value="1"/>
</dbReference>
<dbReference type="InterPro" id="IPR046955">
    <property type="entry name" value="PHR1-like"/>
</dbReference>
<comment type="caution">
    <text evidence="8">The sequence shown here is derived from an EMBL/GenBank/DDBJ whole genome shotgun (WGS) entry which is preliminary data.</text>
</comment>
<dbReference type="GO" id="GO:0000976">
    <property type="term" value="F:transcription cis-regulatory region binding"/>
    <property type="evidence" value="ECO:0007669"/>
    <property type="project" value="UniProtKB-ARBA"/>
</dbReference>
<dbReference type="SUPFAM" id="SSF46689">
    <property type="entry name" value="Homeodomain-like"/>
    <property type="match status" value="1"/>
</dbReference>
<sequence length="400" mass="44816">MYHHHHQAANMHPSTRMSFPERHLFLQGGNTNGDSGLVLSTDAKPRLKWTPDLHERFIEAVNQLGGADKATPKSVLKLMGIQGLTLYHLKSHLQKYRLSKNHHGHAITSGANKAAASMEKICESAGSPMSNPSIGPQPNNNMPISKAIQMQIEVQRRLHEQLEVQRHLQLRIEAQGKYLQAVLEKAQETLGTQNLGTIGLQAAKVQLSDLVSKVSNQCLNSTLSKIQEISGFHTPQTQATQRFADCSLDSSLTSSEGPLRDLQEMHNNHIGLRTLNFENETRLQQTELRWCDDLKENRLFPKMDEDAEKEFSKETNWSNLSMNVGIQGGKQNVNSSYVDADIKLLHQAADRSDSMKPEKQLSSQEYKLPYFAPKLDLNTEDETDAASSCKQLDLNGFSWS</sequence>
<dbReference type="NCBIfam" id="TIGR01557">
    <property type="entry name" value="myb_SHAQKYF"/>
    <property type="match status" value="1"/>
</dbReference>
<dbReference type="OrthoDB" id="551907at2759"/>
<evidence type="ECO:0000256" key="5">
    <source>
        <dbReference type="ARBA" id="ARBA00023163"/>
    </source>
</evidence>
<evidence type="ECO:0000313" key="8">
    <source>
        <dbReference type="EMBL" id="KAJ8534041.1"/>
    </source>
</evidence>
<dbReference type="PANTHER" id="PTHR31499">
    <property type="entry name" value="MYB FAMILY TRANSCRIPTION FACTOR PHL11"/>
    <property type="match status" value="1"/>
</dbReference>
<comment type="subcellular location">
    <subcellularLocation>
        <location evidence="1">Nucleus</location>
    </subcellularLocation>
</comment>
<keyword evidence="6" id="KW-0539">Nucleus</keyword>
<dbReference type="AlphaFoldDB" id="A0A9Q1LD04"/>
<keyword evidence="9" id="KW-1185">Reference proteome</keyword>
<feature type="domain" description="HTH myb-type" evidence="7">
    <location>
        <begin position="41"/>
        <end position="101"/>
    </location>
</feature>
<keyword evidence="4" id="KW-0175">Coiled coil</keyword>
<name>A0A9Q1LD04_9SOLA</name>
<dbReference type="GO" id="GO:0003700">
    <property type="term" value="F:DNA-binding transcription factor activity"/>
    <property type="evidence" value="ECO:0007669"/>
    <property type="project" value="InterPro"/>
</dbReference>
<dbReference type="Pfam" id="PF00249">
    <property type="entry name" value="Myb_DNA-binding"/>
    <property type="match status" value="1"/>
</dbReference>
<evidence type="ECO:0000256" key="1">
    <source>
        <dbReference type="ARBA" id="ARBA00004123"/>
    </source>
</evidence>
<dbReference type="InterPro" id="IPR001005">
    <property type="entry name" value="SANT/Myb"/>
</dbReference>
<dbReference type="FunFam" id="1.10.10.60:FF:000002">
    <property type="entry name" value="Myb family transcription factor"/>
    <property type="match status" value="1"/>
</dbReference>
<dbReference type="GO" id="GO:0010597">
    <property type="term" value="P:green leaf volatile biosynthetic process"/>
    <property type="evidence" value="ECO:0007669"/>
    <property type="project" value="UniProtKB-ARBA"/>
</dbReference>
<dbReference type="InterPro" id="IPR006447">
    <property type="entry name" value="Myb_dom_plants"/>
</dbReference>
<dbReference type="InterPro" id="IPR017930">
    <property type="entry name" value="Myb_dom"/>
</dbReference>
<evidence type="ECO:0000259" key="7">
    <source>
        <dbReference type="PROSITE" id="PS51294"/>
    </source>
</evidence>
<dbReference type="InterPro" id="IPR025756">
    <property type="entry name" value="Myb_CC_LHEQLE"/>
</dbReference>
<evidence type="ECO:0000256" key="2">
    <source>
        <dbReference type="ARBA" id="ARBA00006783"/>
    </source>
</evidence>
<protein>
    <recommendedName>
        <fullName evidence="7">HTH myb-type domain-containing protein</fullName>
    </recommendedName>
</protein>
<dbReference type="EMBL" id="JAJAGQ010000019">
    <property type="protein sequence ID" value="KAJ8534041.1"/>
    <property type="molecule type" value="Genomic_DNA"/>
</dbReference>
<comment type="similarity">
    <text evidence="2">Belongs to the MYB-CC family.</text>
</comment>
<dbReference type="PROSITE" id="PS51294">
    <property type="entry name" value="HTH_MYB"/>
    <property type="match status" value="1"/>
</dbReference>
<organism evidence="8 9">
    <name type="scientific">Anisodus acutangulus</name>
    <dbReference type="NCBI Taxonomy" id="402998"/>
    <lineage>
        <taxon>Eukaryota</taxon>
        <taxon>Viridiplantae</taxon>
        <taxon>Streptophyta</taxon>
        <taxon>Embryophyta</taxon>
        <taxon>Tracheophyta</taxon>
        <taxon>Spermatophyta</taxon>
        <taxon>Magnoliopsida</taxon>
        <taxon>eudicotyledons</taxon>
        <taxon>Gunneridae</taxon>
        <taxon>Pentapetalae</taxon>
        <taxon>asterids</taxon>
        <taxon>lamiids</taxon>
        <taxon>Solanales</taxon>
        <taxon>Solanaceae</taxon>
        <taxon>Solanoideae</taxon>
        <taxon>Hyoscyameae</taxon>
        <taxon>Anisodus</taxon>
    </lineage>
</organism>
<accession>A0A9Q1LD04</accession>
<keyword evidence="3" id="KW-0805">Transcription regulation</keyword>
<evidence type="ECO:0000256" key="3">
    <source>
        <dbReference type="ARBA" id="ARBA00023015"/>
    </source>
</evidence>
<keyword evidence="5" id="KW-0804">Transcription</keyword>